<dbReference type="InterPro" id="IPR008949">
    <property type="entry name" value="Isoprenoid_synthase_dom_sf"/>
</dbReference>
<accession>A0A8H6TZ22</accession>
<name>A0A8H6TZ22_9AGAR</name>
<sequence length="245" mass="27809">MVSAPEFSDCIQRLLSEIGYRHEPFPPYDANFWDPFHLWISNTLGPTSSWGPNKLVELEHTAGGMIERSFPYASIELKLLFAKLTAIATLIDDSIEDEAVYNHLVQFSAKLYCGEVQQNGILALYLANMRELSDMYGEDSVLRGFATVPWMNYIDACLMEKQILAAERQQSRIVDPQQLRRFKNEDSLALKFPHYLRSKSGIAEAFAAGIFKASKDQYLPLTKFIRVLPDLAFFIGSVQRCALVL</sequence>
<dbReference type="SUPFAM" id="SSF48576">
    <property type="entry name" value="Terpenoid synthases"/>
    <property type="match status" value="1"/>
</dbReference>
<dbReference type="AlphaFoldDB" id="A0A8H6TZ22"/>
<keyword evidence="2" id="KW-1185">Reference proteome</keyword>
<evidence type="ECO:0000313" key="2">
    <source>
        <dbReference type="Proteomes" id="UP000623467"/>
    </source>
</evidence>
<dbReference type="EMBL" id="JACAZH010000086">
    <property type="protein sequence ID" value="KAF7328100.1"/>
    <property type="molecule type" value="Genomic_DNA"/>
</dbReference>
<dbReference type="Proteomes" id="UP000623467">
    <property type="component" value="Unassembled WGS sequence"/>
</dbReference>
<comment type="caution">
    <text evidence="1">The sequence shown here is derived from an EMBL/GenBank/DDBJ whole genome shotgun (WGS) entry which is preliminary data.</text>
</comment>
<protein>
    <submittedName>
        <fullName evidence="1">Terpenoid synthase</fullName>
    </submittedName>
</protein>
<dbReference type="Gene3D" id="1.10.600.10">
    <property type="entry name" value="Farnesyl Diphosphate Synthase"/>
    <property type="match status" value="1"/>
</dbReference>
<gene>
    <name evidence="1" type="ORF">MSAN_02489800</name>
</gene>
<reference evidence="1" key="1">
    <citation type="submission" date="2020-05" db="EMBL/GenBank/DDBJ databases">
        <title>Mycena genomes resolve the evolution of fungal bioluminescence.</title>
        <authorList>
            <person name="Tsai I.J."/>
        </authorList>
    </citation>
    <scope>NUCLEOTIDE SEQUENCE</scope>
    <source>
        <strain evidence="1">160909Yilan</strain>
    </source>
</reference>
<evidence type="ECO:0000313" key="1">
    <source>
        <dbReference type="EMBL" id="KAF7328100.1"/>
    </source>
</evidence>
<dbReference type="OrthoDB" id="2998174at2759"/>
<proteinExistence type="predicted"/>
<organism evidence="1 2">
    <name type="scientific">Mycena sanguinolenta</name>
    <dbReference type="NCBI Taxonomy" id="230812"/>
    <lineage>
        <taxon>Eukaryota</taxon>
        <taxon>Fungi</taxon>
        <taxon>Dikarya</taxon>
        <taxon>Basidiomycota</taxon>
        <taxon>Agaricomycotina</taxon>
        <taxon>Agaricomycetes</taxon>
        <taxon>Agaricomycetidae</taxon>
        <taxon>Agaricales</taxon>
        <taxon>Marasmiineae</taxon>
        <taxon>Mycenaceae</taxon>
        <taxon>Mycena</taxon>
    </lineage>
</organism>